<dbReference type="RefSeq" id="WP_283741138.1">
    <property type="nucleotide sequence ID" value="NZ_JASJEV010000007.1"/>
</dbReference>
<dbReference type="SUPFAM" id="SSF48557">
    <property type="entry name" value="L-aspartase-like"/>
    <property type="match status" value="1"/>
</dbReference>
<keyword evidence="5" id="KW-1185">Reference proteome</keyword>
<gene>
    <name evidence="4" type="primary">pcaB</name>
    <name evidence="4" type="ORF">QNA08_12995</name>
</gene>
<dbReference type="PRINTS" id="PR00149">
    <property type="entry name" value="FUMRATELYASE"/>
</dbReference>
<accession>A0ABT7AIE8</accession>
<reference evidence="4 5" key="1">
    <citation type="submission" date="2023-05" db="EMBL/GenBank/DDBJ databases">
        <title>Chelatococcus sp. nov., a moderately thermophilic bacterium isolated from hot spring microbial mat.</title>
        <authorList>
            <person name="Hu C.-J."/>
            <person name="Li W.-J."/>
        </authorList>
    </citation>
    <scope>NUCLEOTIDE SEQUENCE [LARGE SCALE GENOMIC DNA]</scope>
    <source>
        <strain evidence="4 5">SYSU G07232</strain>
    </source>
</reference>
<evidence type="ECO:0000259" key="3">
    <source>
        <dbReference type="SMART" id="SM00998"/>
    </source>
</evidence>
<proteinExistence type="inferred from homology"/>
<evidence type="ECO:0000256" key="2">
    <source>
        <dbReference type="NCBIfam" id="TIGR02426"/>
    </source>
</evidence>
<dbReference type="Pfam" id="PF00206">
    <property type="entry name" value="Lyase_1"/>
    <property type="match status" value="1"/>
</dbReference>
<sequence>MAGLIAGALGTTDEMEEVFGDHAFIAAALAFEVALAEAQAELGLVPAAAAAAIRAAADADGFDAAALAREGRRAGAFPIPFVRRLTARVAAADAAAAAWVHYGATSQDVVDTATALQMREGLALIGRDGRRLADGLAALAGRQAATPMLGRTLMQPGPPVTFGLKAANWLLGVVEALERLEAEKAGALELQLGGATGTLAVMGEAGPEVAARMAARLGLALPAMPWHTRRDGVAGLAAALGILTGATAKMARDVSLLMQFEVGEAREPGGAGRGGSSTMPHKRNPTASMIALAAAARTPGLVATVLAGMVQEHERAVGGWQAEAPTIAALFAATHAALVAMVEVAEGLVVDEARIGANIAALDGLVFAERLMTALAPALGRSEAHHLAETLVKEAVAGRRGLAEVAAADPRVRAHLDAGAIGPLFDPAGYLGSAGRFVAEALARYRAAASLWNRG</sequence>
<organism evidence="4 5">
    <name type="scientific">Chelatococcus albus</name>
    <dbReference type="NCBI Taxonomy" id="3047466"/>
    <lineage>
        <taxon>Bacteria</taxon>
        <taxon>Pseudomonadati</taxon>
        <taxon>Pseudomonadota</taxon>
        <taxon>Alphaproteobacteria</taxon>
        <taxon>Hyphomicrobiales</taxon>
        <taxon>Chelatococcaceae</taxon>
        <taxon>Chelatococcus</taxon>
    </lineage>
</organism>
<evidence type="ECO:0000256" key="1">
    <source>
        <dbReference type="ARBA" id="ARBA00034772"/>
    </source>
</evidence>
<dbReference type="PANTHER" id="PTHR43172:SF2">
    <property type="entry name" value="ADENYLOSUCCINATE LYASE C-TERMINAL DOMAIN-CONTAINING PROTEIN"/>
    <property type="match status" value="1"/>
</dbReference>
<dbReference type="GO" id="GO:0047472">
    <property type="term" value="F:3-carboxy-cis,cis-muconate cycloisomerase activity"/>
    <property type="evidence" value="ECO:0007669"/>
    <property type="project" value="UniProtKB-EC"/>
</dbReference>
<dbReference type="InterPro" id="IPR019468">
    <property type="entry name" value="AdenyloSucc_lyase_C"/>
</dbReference>
<feature type="domain" description="Adenylosuccinate lyase C-terminal" evidence="3">
    <location>
        <begin position="363"/>
        <end position="442"/>
    </location>
</feature>
<evidence type="ECO:0000313" key="5">
    <source>
        <dbReference type="Proteomes" id="UP001321492"/>
    </source>
</evidence>
<dbReference type="Proteomes" id="UP001321492">
    <property type="component" value="Unassembled WGS sequence"/>
</dbReference>
<dbReference type="InterPro" id="IPR000362">
    <property type="entry name" value="Fumarate_lyase_fam"/>
</dbReference>
<name>A0ABT7AIE8_9HYPH</name>
<dbReference type="InterPro" id="IPR022761">
    <property type="entry name" value="Fumarate_lyase_N"/>
</dbReference>
<dbReference type="PROSITE" id="PS00163">
    <property type="entry name" value="FUMARATE_LYASES"/>
    <property type="match status" value="1"/>
</dbReference>
<dbReference type="InterPro" id="IPR012789">
    <property type="entry name" value="Protocat_PcaB-like"/>
</dbReference>
<dbReference type="NCBIfam" id="TIGR02426">
    <property type="entry name" value="protocat_pcaB"/>
    <property type="match status" value="1"/>
</dbReference>
<dbReference type="CDD" id="cd01597">
    <property type="entry name" value="pCLME"/>
    <property type="match status" value="1"/>
</dbReference>
<dbReference type="PANTHER" id="PTHR43172">
    <property type="entry name" value="ADENYLOSUCCINATE LYASE"/>
    <property type="match status" value="1"/>
</dbReference>
<dbReference type="Gene3D" id="1.20.200.10">
    <property type="entry name" value="Fumarase/aspartase (Central domain)"/>
    <property type="match status" value="1"/>
</dbReference>
<dbReference type="Pfam" id="PF10397">
    <property type="entry name" value="ADSL_C"/>
    <property type="match status" value="1"/>
</dbReference>
<dbReference type="InterPro" id="IPR008948">
    <property type="entry name" value="L-Aspartase-like"/>
</dbReference>
<protein>
    <recommendedName>
        <fullName evidence="2">3-carboxy-cis,cis-muconate cycloisomerase</fullName>
        <ecNumber evidence="2">5.5.1.2</ecNumber>
    </recommendedName>
</protein>
<dbReference type="EC" id="5.5.1.2" evidence="2"/>
<comment type="caution">
    <text evidence="4">The sequence shown here is derived from an EMBL/GenBank/DDBJ whole genome shotgun (WGS) entry which is preliminary data.</text>
</comment>
<dbReference type="SMART" id="SM00998">
    <property type="entry name" value="ADSL_C"/>
    <property type="match status" value="1"/>
</dbReference>
<dbReference type="Gene3D" id="1.10.40.30">
    <property type="entry name" value="Fumarase/aspartase (C-terminal domain)"/>
    <property type="match status" value="1"/>
</dbReference>
<dbReference type="InterPro" id="IPR020557">
    <property type="entry name" value="Fumarate_lyase_CS"/>
</dbReference>
<dbReference type="PRINTS" id="PR00145">
    <property type="entry name" value="ARGSUCLYASE"/>
</dbReference>
<comment type="similarity">
    <text evidence="1">Belongs to the class-II fumarase/aspartase family.</text>
</comment>
<evidence type="ECO:0000313" key="4">
    <source>
        <dbReference type="EMBL" id="MDJ1159155.1"/>
    </source>
</evidence>
<dbReference type="EMBL" id="JASJEV010000007">
    <property type="protein sequence ID" value="MDJ1159155.1"/>
    <property type="molecule type" value="Genomic_DNA"/>
</dbReference>
<keyword evidence="4" id="KW-0413">Isomerase</keyword>